<dbReference type="AlphaFoldDB" id="A0A1H8QI90"/>
<sequence>MESVEIKDKAYGCGSAGGKGFDDGTGEGSGESDGHGRNYSRDLAEYEIPETGYGRGNGFGGGGGGDDHGIPFNADLESDRTTTREDYYEGYGYGYGYGHHLDNRYCDHRGTVGECGGEGYVSSRGIKKSRYQRRYDLGNLSGSGTEDGRGVGYPRTMPPDLYWKILKKDSSLITWLRKILGR</sequence>
<gene>
    <name evidence="2" type="ORF">SAMN05216404_1393</name>
</gene>
<dbReference type="Proteomes" id="UP000183898">
    <property type="component" value="Unassembled WGS sequence"/>
</dbReference>
<protein>
    <submittedName>
        <fullName evidence="2">Uncharacterized protein</fullName>
    </submittedName>
</protein>
<reference evidence="2 3" key="1">
    <citation type="submission" date="2016-10" db="EMBL/GenBank/DDBJ databases">
        <authorList>
            <person name="de Groot N.N."/>
        </authorList>
    </citation>
    <scope>NUCLEOTIDE SEQUENCE [LARGE SCALE GENOMIC DNA]</scope>
    <source>
        <strain evidence="2 3">Nl18</strain>
    </source>
</reference>
<feature type="compositionally biased region" description="Basic and acidic residues" evidence="1">
    <location>
        <begin position="32"/>
        <end position="44"/>
    </location>
</feature>
<evidence type="ECO:0000256" key="1">
    <source>
        <dbReference type="SAM" id="MobiDB-lite"/>
    </source>
</evidence>
<organism evidence="2 3">
    <name type="scientific">Nitrosospira multiformis</name>
    <dbReference type="NCBI Taxonomy" id="1231"/>
    <lineage>
        <taxon>Bacteria</taxon>
        <taxon>Pseudomonadati</taxon>
        <taxon>Pseudomonadota</taxon>
        <taxon>Betaproteobacteria</taxon>
        <taxon>Nitrosomonadales</taxon>
        <taxon>Nitrosomonadaceae</taxon>
        <taxon>Nitrosospira</taxon>
    </lineage>
</organism>
<evidence type="ECO:0000313" key="3">
    <source>
        <dbReference type="Proteomes" id="UP000183898"/>
    </source>
</evidence>
<evidence type="ECO:0000313" key="2">
    <source>
        <dbReference type="EMBL" id="SEO53748.1"/>
    </source>
</evidence>
<feature type="compositionally biased region" description="Gly residues" evidence="1">
    <location>
        <begin position="53"/>
        <end position="64"/>
    </location>
</feature>
<accession>A0A1H8QI90</accession>
<dbReference type="EMBL" id="FOCT01000039">
    <property type="protein sequence ID" value="SEO53748.1"/>
    <property type="molecule type" value="Genomic_DNA"/>
</dbReference>
<name>A0A1H8QI90_9PROT</name>
<dbReference type="RefSeq" id="WP_074749263.1">
    <property type="nucleotide sequence ID" value="NZ_FOCT01000039.1"/>
</dbReference>
<proteinExistence type="predicted"/>
<feature type="region of interest" description="Disordered" evidence="1">
    <location>
        <begin position="14"/>
        <end position="71"/>
    </location>
</feature>